<keyword evidence="4" id="KW-0288">FMN</keyword>
<feature type="domain" description="Nitroreductase" evidence="6">
    <location>
        <begin position="17"/>
        <end position="87"/>
    </location>
</feature>
<comment type="cofactor">
    <cofactor evidence="1">
        <name>FMN</name>
        <dbReference type="ChEBI" id="CHEBI:58210"/>
    </cofactor>
</comment>
<sequence>MVETGVALSEEFLKFLLARRSIRRFKADPIPIDVVKRVLDIARYAPSAGNRQPWIFVVVTNPEVKKSLAKIHRWAYPLEEAPMGIVIACDKNTSPDSYHVDCANATMYIMLALHALGLGSVWLQTLRNVEEIQKILNLPQNYIPIAMLAVGYPAESPIPRPRKELREIAFLNTYSNPLS</sequence>
<comment type="caution">
    <text evidence="7">The sequence shown here is derived from an EMBL/GenBank/DDBJ whole genome shotgun (WGS) entry which is preliminary data.</text>
</comment>
<dbReference type="PANTHER" id="PTHR43673:SF2">
    <property type="entry name" value="NITROREDUCTASE"/>
    <property type="match status" value="1"/>
</dbReference>
<dbReference type="AlphaFoldDB" id="A0A7C4FGD6"/>
<dbReference type="InterPro" id="IPR000415">
    <property type="entry name" value="Nitroreductase-like"/>
</dbReference>
<accession>A0A7C4FGD6</accession>
<dbReference type="GO" id="GO:0016491">
    <property type="term" value="F:oxidoreductase activity"/>
    <property type="evidence" value="ECO:0007669"/>
    <property type="project" value="UniProtKB-KW"/>
</dbReference>
<evidence type="ECO:0000259" key="6">
    <source>
        <dbReference type="Pfam" id="PF00881"/>
    </source>
</evidence>
<evidence type="ECO:0000256" key="1">
    <source>
        <dbReference type="ARBA" id="ARBA00001917"/>
    </source>
</evidence>
<dbReference type="InterPro" id="IPR029479">
    <property type="entry name" value="Nitroreductase"/>
</dbReference>
<evidence type="ECO:0000256" key="2">
    <source>
        <dbReference type="ARBA" id="ARBA00007118"/>
    </source>
</evidence>
<protein>
    <submittedName>
        <fullName evidence="7">Nitroreductase family protein</fullName>
    </submittedName>
</protein>
<gene>
    <name evidence="7" type="ORF">ENV14_00075</name>
</gene>
<evidence type="ECO:0000256" key="5">
    <source>
        <dbReference type="ARBA" id="ARBA00023002"/>
    </source>
</evidence>
<reference evidence="7" key="1">
    <citation type="journal article" date="2020" name="mSystems">
        <title>Genome- and Community-Level Interaction Insights into Carbon Utilization and Element Cycling Functions of Hydrothermarchaeota in Hydrothermal Sediment.</title>
        <authorList>
            <person name="Zhou Z."/>
            <person name="Liu Y."/>
            <person name="Xu W."/>
            <person name="Pan J."/>
            <person name="Luo Z.H."/>
            <person name="Li M."/>
        </authorList>
    </citation>
    <scope>NUCLEOTIDE SEQUENCE [LARGE SCALE GENOMIC DNA]</scope>
    <source>
        <strain evidence="7">SpSt-732</strain>
    </source>
</reference>
<comment type="similarity">
    <text evidence="2">Belongs to the nitroreductase family.</text>
</comment>
<dbReference type="EMBL" id="DTFF01000001">
    <property type="protein sequence ID" value="HGI86788.1"/>
    <property type="molecule type" value="Genomic_DNA"/>
</dbReference>
<dbReference type="Pfam" id="PF00881">
    <property type="entry name" value="Nitroreductase"/>
    <property type="match status" value="1"/>
</dbReference>
<keyword evidence="3" id="KW-0285">Flavoprotein</keyword>
<name>A0A7C4FGD6_9CREN</name>
<evidence type="ECO:0000313" key="7">
    <source>
        <dbReference type="EMBL" id="HGI86788.1"/>
    </source>
</evidence>
<keyword evidence="5" id="KW-0560">Oxidoreductase</keyword>
<organism evidence="7">
    <name type="scientific">Ignisphaera aggregans</name>
    <dbReference type="NCBI Taxonomy" id="334771"/>
    <lineage>
        <taxon>Archaea</taxon>
        <taxon>Thermoproteota</taxon>
        <taxon>Thermoprotei</taxon>
        <taxon>Desulfurococcales</taxon>
        <taxon>Desulfurococcaceae</taxon>
        <taxon>Ignisphaera</taxon>
    </lineage>
</organism>
<evidence type="ECO:0000256" key="3">
    <source>
        <dbReference type="ARBA" id="ARBA00022630"/>
    </source>
</evidence>
<evidence type="ECO:0000256" key="4">
    <source>
        <dbReference type="ARBA" id="ARBA00022643"/>
    </source>
</evidence>
<proteinExistence type="inferred from homology"/>
<dbReference type="Gene3D" id="3.40.109.10">
    <property type="entry name" value="NADH Oxidase"/>
    <property type="match status" value="1"/>
</dbReference>
<dbReference type="SUPFAM" id="SSF55469">
    <property type="entry name" value="FMN-dependent nitroreductase-like"/>
    <property type="match status" value="1"/>
</dbReference>
<dbReference type="PANTHER" id="PTHR43673">
    <property type="entry name" value="NAD(P)H NITROREDUCTASE YDGI-RELATED"/>
    <property type="match status" value="1"/>
</dbReference>